<dbReference type="InterPro" id="IPR029033">
    <property type="entry name" value="His_PPase_superfam"/>
</dbReference>
<feature type="compositionally biased region" description="Acidic residues" evidence="1">
    <location>
        <begin position="376"/>
        <end position="422"/>
    </location>
</feature>
<gene>
    <name evidence="2" type="ORF">MPP7335_02500</name>
</gene>
<protein>
    <submittedName>
        <fullName evidence="2">Phosphoglycerate mutase [Tsukamurella paurometabola DSM]</fullName>
    </submittedName>
</protein>
<dbReference type="GO" id="GO:0005737">
    <property type="term" value="C:cytoplasm"/>
    <property type="evidence" value="ECO:0007669"/>
    <property type="project" value="TreeGrafter"/>
</dbReference>
<dbReference type="GO" id="GO:0016791">
    <property type="term" value="F:phosphatase activity"/>
    <property type="evidence" value="ECO:0007669"/>
    <property type="project" value="TreeGrafter"/>
</dbReference>
<dbReference type="PANTHER" id="PTHR48100:SF62">
    <property type="entry name" value="GLUCOSYL-3-PHOSPHOGLYCERATE PHOSPHATASE"/>
    <property type="match status" value="1"/>
</dbReference>
<dbReference type="SUPFAM" id="SSF53254">
    <property type="entry name" value="Phosphoglycerate mutase-like"/>
    <property type="match status" value="1"/>
</dbReference>
<dbReference type="InterPro" id="IPR050275">
    <property type="entry name" value="PGM_Phosphatase"/>
</dbReference>
<proteinExistence type="predicted"/>
<dbReference type="Pfam" id="PF00300">
    <property type="entry name" value="His_Phos_1"/>
    <property type="match status" value="1"/>
</dbReference>
<dbReference type="PANTHER" id="PTHR48100">
    <property type="entry name" value="BROAD-SPECIFICITY PHOSPHATASE YOR283W-RELATED"/>
    <property type="match status" value="1"/>
</dbReference>
<dbReference type="InterPro" id="IPR013078">
    <property type="entry name" value="His_Pase_superF_clade-1"/>
</dbReference>
<dbReference type="AlphaFoldDB" id="A0A375YHZ0"/>
<evidence type="ECO:0000313" key="2">
    <source>
        <dbReference type="EMBL" id="SRX80755.1"/>
    </source>
</evidence>
<dbReference type="STRING" id="39692.BST38_09490"/>
<dbReference type="CDD" id="cd07067">
    <property type="entry name" value="HP_PGM_like"/>
    <property type="match status" value="1"/>
</dbReference>
<dbReference type="Proteomes" id="UP000252008">
    <property type="component" value="Unassembled WGS sequence"/>
</dbReference>
<evidence type="ECO:0000313" key="3">
    <source>
        <dbReference type="Proteomes" id="UP000252008"/>
    </source>
</evidence>
<feature type="compositionally biased region" description="Low complexity" evidence="1">
    <location>
        <begin position="423"/>
        <end position="434"/>
    </location>
</feature>
<feature type="region of interest" description="Disordered" evidence="1">
    <location>
        <begin position="332"/>
        <end position="434"/>
    </location>
</feature>
<dbReference type="SMART" id="SM00855">
    <property type="entry name" value="PGAM"/>
    <property type="match status" value="1"/>
</dbReference>
<reference evidence="2 3" key="1">
    <citation type="submission" date="2018-05" db="EMBL/GenBank/DDBJ databases">
        <authorList>
            <consortium name="IHU Genomes"/>
        </authorList>
    </citation>
    <scope>NUCLEOTIDE SEQUENCE [LARGE SCALE GENOMIC DNA]</scope>
    <source>
        <strain evidence="2 3">P7335</strain>
    </source>
</reference>
<keyword evidence="3" id="KW-1185">Reference proteome</keyword>
<dbReference type="Gene3D" id="3.40.50.1240">
    <property type="entry name" value="Phosphoglycerate mutase-like"/>
    <property type="match status" value="1"/>
</dbReference>
<name>A0A375YHZ0_MYCPF</name>
<organism evidence="2 3">
    <name type="scientific">Mycolicibacterium parafortuitum</name>
    <name type="common">Mycobacterium parafortuitum</name>
    <dbReference type="NCBI Taxonomy" id="39692"/>
    <lineage>
        <taxon>Bacteria</taxon>
        <taxon>Bacillati</taxon>
        <taxon>Actinomycetota</taxon>
        <taxon>Actinomycetes</taxon>
        <taxon>Mycobacteriales</taxon>
        <taxon>Mycobacteriaceae</taxon>
        <taxon>Mycolicibacterium</taxon>
    </lineage>
</organism>
<feature type="compositionally biased region" description="Basic and acidic residues" evidence="1">
    <location>
        <begin position="352"/>
        <end position="364"/>
    </location>
</feature>
<sequence>MRDPLTRRVRTVLIAALSAVLLVLVSAIPSWAMTLTFVRHAESLANAAGIIDTGVPGPGLSEKGWAQAEAVAPALAGIGFDGVYVSSMLRTQQTAQPMLALLPGSGVQVLPGLREISAGIFEGASEDEGLGRVGYALAPVLWMLGARFLPVPGGEDGNAFDARVDGAIQQIADNGDENAVAFAHSATIMFWVMMNVDNPDLGLMLRHQLDNTESVVIDGSHEEGWTLVSWAGQQVSADPSLVTKLLVNVRDVVVAPQTALYNIGKAFASGDFEALVRAVRDGVVEVTRAVVNFIPDTVRDIADEFRPAASTVTATVAEDTAEAGLDQSIAAAAPQQPNDDESESQSVTVAKKRAESDGTERADGTEEALDATPGDEVTEEVDDETAESTDEVADLDVAESDETDAGDDAPADDVDGDSDDSGDAGSATSEPAAA</sequence>
<accession>A0A375YHZ0</accession>
<dbReference type="RefSeq" id="WP_083143193.1">
    <property type="nucleotide sequence ID" value="NZ_MVID01000006.1"/>
</dbReference>
<dbReference type="EMBL" id="UEGS01000001">
    <property type="protein sequence ID" value="SRX80755.1"/>
    <property type="molecule type" value="Genomic_DNA"/>
</dbReference>
<evidence type="ECO:0000256" key="1">
    <source>
        <dbReference type="SAM" id="MobiDB-lite"/>
    </source>
</evidence>